<dbReference type="PANTHER" id="PTHR31636">
    <property type="entry name" value="OSJNBA0084A10.13 PROTEIN-RELATED"/>
    <property type="match status" value="1"/>
</dbReference>
<gene>
    <name evidence="6" type="ORF">HannXRQ_Chr11g0325301</name>
    <name evidence="5" type="ORF">HanXRQr2_Chr11g0492201</name>
</gene>
<evidence type="ECO:0000256" key="1">
    <source>
        <dbReference type="ARBA" id="ARBA00023015"/>
    </source>
</evidence>
<keyword evidence="7" id="KW-1185">Reference proteome</keyword>
<feature type="short sequence motif" description="VHIID" evidence="3">
    <location>
        <begin position="469"/>
        <end position="473"/>
    </location>
</feature>
<evidence type="ECO:0000313" key="6">
    <source>
        <dbReference type="EMBL" id="OTG06987.1"/>
    </source>
</evidence>
<dbReference type="EMBL" id="CM007900">
    <property type="protein sequence ID" value="OTG06987.1"/>
    <property type="molecule type" value="Genomic_DNA"/>
</dbReference>
<comment type="caution">
    <text evidence="3">Lacks conserved residue(s) required for the propagation of feature annotation.</text>
</comment>
<feature type="region of interest" description="VHIID" evidence="3">
    <location>
        <begin position="438"/>
        <end position="503"/>
    </location>
</feature>
<feature type="region of interest" description="SAW" evidence="3">
    <location>
        <begin position="658"/>
        <end position="733"/>
    </location>
</feature>
<dbReference type="InterPro" id="IPR005202">
    <property type="entry name" value="TF_GRAS"/>
</dbReference>
<feature type="region of interest" description="Leucine repeat II (LRII)" evidence="3">
    <location>
        <begin position="519"/>
        <end position="551"/>
    </location>
</feature>
<dbReference type="Gramene" id="mRNA:HanXRQr2_Chr11g0492201">
    <property type="protein sequence ID" value="CDS:HanXRQr2_Chr11g0492201.1"/>
    <property type="gene ID" value="HanXRQr2_Chr11g0492201"/>
</dbReference>
<evidence type="ECO:0000256" key="4">
    <source>
        <dbReference type="SAM" id="MobiDB-lite"/>
    </source>
</evidence>
<evidence type="ECO:0000256" key="2">
    <source>
        <dbReference type="ARBA" id="ARBA00023163"/>
    </source>
</evidence>
<proteinExistence type="inferred from homology"/>
<dbReference type="OMA" id="LANFCAK"/>
<dbReference type="GO" id="GO:0005634">
    <property type="term" value="C:nucleus"/>
    <property type="evidence" value="ECO:0000318"/>
    <property type="project" value="GO_Central"/>
</dbReference>
<dbReference type="Pfam" id="PF03514">
    <property type="entry name" value="GRAS"/>
    <property type="match status" value="1"/>
</dbReference>
<evidence type="ECO:0000313" key="7">
    <source>
        <dbReference type="Proteomes" id="UP000215914"/>
    </source>
</evidence>
<name>A0A251T772_HELAN</name>
<comment type="similarity">
    <text evidence="3">Belongs to the GRAS family.</text>
</comment>
<protein>
    <submittedName>
        <fullName evidence="6">Putative transcription factor GRAS</fullName>
    </submittedName>
    <submittedName>
        <fullName evidence="5">Transcription factor GRAS family</fullName>
    </submittedName>
</protein>
<reference evidence="5" key="3">
    <citation type="submission" date="2020-06" db="EMBL/GenBank/DDBJ databases">
        <title>Helianthus annuus Genome sequencing and assembly Release 2.</title>
        <authorList>
            <person name="Gouzy J."/>
            <person name="Langlade N."/>
            <person name="Munos S."/>
        </authorList>
    </citation>
    <scope>NUCLEOTIDE SEQUENCE</scope>
    <source>
        <tissue evidence="5">Leaves</tissue>
    </source>
</reference>
<dbReference type="InParanoid" id="A0A251T772"/>
<evidence type="ECO:0000256" key="3">
    <source>
        <dbReference type="PROSITE-ProRule" id="PRU01191"/>
    </source>
</evidence>
<dbReference type="Proteomes" id="UP000215914">
    <property type="component" value="Chromosome 11"/>
</dbReference>
<dbReference type="OrthoDB" id="47276at2759"/>
<organism evidence="6 7">
    <name type="scientific">Helianthus annuus</name>
    <name type="common">Common sunflower</name>
    <dbReference type="NCBI Taxonomy" id="4232"/>
    <lineage>
        <taxon>Eukaryota</taxon>
        <taxon>Viridiplantae</taxon>
        <taxon>Streptophyta</taxon>
        <taxon>Embryophyta</taxon>
        <taxon>Tracheophyta</taxon>
        <taxon>Spermatophyta</taxon>
        <taxon>Magnoliopsida</taxon>
        <taxon>eudicotyledons</taxon>
        <taxon>Gunneridae</taxon>
        <taxon>Pentapetalae</taxon>
        <taxon>asterids</taxon>
        <taxon>campanulids</taxon>
        <taxon>Asterales</taxon>
        <taxon>Asteraceae</taxon>
        <taxon>Asteroideae</taxon>
        <taxon>Heliantheae alliance</taxon>
        <taxon>Heliantheae</taxon>
        <taxon>Helianthus</taxon>
    </lineage>
</organism>
<dbReference type="FunCoup" id="A0A251T772">
    <property type="interactions" value="2352"/>
</dbReference>
<keyword evidence="2" id="KW-0804">Transcription</keyword>
<dbReference type="PROSITE" id="PS50985">
    <property type="entry name" value="GRAS"/>
    <property type="match status" value="1"/>
</dbReference>
<feature type="region of interest" description="Disordered" evidence="4">
    <location>
        <begin position="316"/>
        <end position="341"/>
    </location>
</feature>
<sequence>MVMEPRDDEYLDYVNGFSLDDESISPVFSPSPGFTNGYRFRDEHINLGLFQIPNSAPKSGPCTSDPSSCMASQSLSSDEFGDCVIKFINQILVDEDMEAKQSMFPDPLALQATERSFYEALGEQYPPVTNVETPEENFFSSLSDYSTNSSTSGSNNADSHWSGGDSLEAKSLTQQTPSLEYPLLSSFSPTTSVPNDGTLDSMINAHLVENIFTDTESILQFNRGMEEASKFLPPSKPLVIDLDKFNLLSNSRDTSSEAIIEEIVKTDNSFRSRKHHQIEDNGYAEERSSKQSAVYVEEDVLSEMLDSVVICTDPGGPSMSACEEPPKHATKRSPKSSPSYGYSSGWITRSWGGSSGELMDVRTLLVNCAQSVAADDHLTANEQLKQIRQHASPTGDAPQRLAHIFASGLEARLAGAGSHLYTTKSAMTISAAEKLKAYQVLLSACPFIKIAIFFANKVIYDVASTSSTLHIVDFGIAYGFQWPVLIKHLSERPGGPPKLRITGIEFPKPGFRPADGVEETGRRLANFCAKYNVPFEYNAIATQNWEAVKIEDLKLQRNECLAVNTLTRFKNLLDDSVTVDNPRDGVLKLIRDMRPDIFVQTVVNGSYSSPSFVTRFKEALFHFSSMFDMFDATLDRADEQRSNFEKEFCGREAMNVIACEGCERVERPETYKQWQARVSRAGFKVKLLNRELVSKLRTNVKAGYHKDFVFDEDGKWVLQGWKGRILHASSCWVPA</sequence>
<accession>A0A251T772</accession>
<dbReference type="AlphaFoldDB" id="A0A251T772"/>
<feature type="region of interest" description="Leucine repeat I (LRI)" evidence="3">
    <location>
        <begin position="359"/>
        <end position="419"/>
    </location>
</feature>
<dbReference type="EMBL" id="MNCJ02000326">
    <property type="protein sequence ID" value="KAF5782155.1"/>
    <property type="molecule type" value="Genomic_DNA"/>
</dbReference>
<evidence type="ECO:0000313" key="5">
    <source>
        <dbReference type="EMBL" id="KAF5782155.1"/>
    </source>
</evidence>
<keyword evidence="1" id="KW-0805">Transcription regulation</keyword>
<dbReference type="GO" id="GO:0043565">
    <property type="term" value="F:sequence-specific DNA binding"/>
    <property type="evidence" value="ECO:0000318"/>
    <property type="project" value="GO_Central"/>
</dbReference>
<dbReference type="GO" id="GO:0003700">
    <property type="term" value="F:DNA-binding transcription factor activity"/>
    <property type="evidence" value="ECO:0000318"/>
    <property type="project" value="GO_Central"/>
</dbReference>
<reference evidence="5 7" key="1">
    <citation type="journal article" date="2017" name="Nature">
        <title>The sunflower genome provides insights into oil metabolism, flowering and Asterid evolution.</title>
        <authorList>
            <person name="Badouin H."/>
            <person name="Gouzy J."/>
            <person name="Grassa C.J."/>
            <person name="Murat F."/>
            <person name="Staton S.E."/>
            <person name="Cottret L."/>
            <person name="Lelandais-Briere C."/>
            <person name="Owens G.L."/>
            <person name="Carrere S."/>
            <person name="Mayjonade B."/>
            <person name="Legrand L."/>
            <person name="Gill N."/>
            <person name="Kane N.C."/>
            <person name="Bowers J.E."/>
            <person name="Hubner S."/>
            <person name="Bellec A."/>
            <person name="Berard A."/>
            <person name="Berges H."/>
            <person name="Blanchet N."/>
            <person name="Boniface M.C."/>
            <person name="Brunel D."/>
            <person name="Catrice O."/>
            <person name="Chaidir N."/>
            <person name="Claudel C."/>
            <person name="Donnadieu C."/>
            <person name="Faraut T."/>
            <person name="Fievet G."/>
            <person name="Helmstetter N."/>
            <person name="King M."/>
            <person name="Knapp S.J."/>
            <person name="Lai Z."/>
            <person name="Le Paslier M.C."/>
            <person name="Lippi Y."/>
            <person name="Lorenzon L."/>
            <person name="Mandel J.R."/>
            <person name="Marage G."/>
            <person name="Marchand G."/>
            <person name="Marquand E."/>
            <person name="Bret-Mestries E."/>
            <person name="Morien E."/>
            <person name="Nambeesan S."/>
            <person name="Nguyen T."/>
            <person name="Pegot-Espagnet P."/>
            <person name="Pouilly N."/>
            <person name="Raftis F."/>
            <person name="Sallet E."/>
            <person name="Schiex T."/>
            <person name="Thomas J."/>
            <person name="Vandecasteele C."/>
            <person name="Vares D."/>
            <person name="Vear F."/>
            <person name="Vautrin S."/>
            <person name="Crespi M."/>
            <person name="Mangin B."/>
            <person name="Burke J.M."/>
            <person name="Salse J."/>
            <person name="Munos S."/>
            <person name="Vincourt P."/>
            <person name="Rieseberg L.H."/>
            <person name="Langlade N.B."/>
        </authorList>
    </citation>
    <scope>NUCLEOTIDE SEQUENCE [LARGE SCALE GENOMIC DNA]</scope>
    <source>
        <strain evidence="7">cv. SF193</strain>
        <tissue evidence="5">Leaves</tissue>
    </source>
</reference>
<feature type="compositionally biased region" description="Low complexity" evidence="4">
    <location>
        <begin position="140"/>
        <end position="159"/>
    </location>
</feature>
<feature type="region of interest" description="Disordered" evidence="4">
    <location>
        <begin position="140"/>
        <end position="166"/>
    </location>
</feature>
<reference evidence="6" key="2">
    <citation type="submission" date="2017-02" db="EMBL/GenBank/DDBJ databases">
        <title>Sunflower complete genome.</title>
        <authorList>
            <person name="Langlade N."/>
            <person name="Munos S."/>
        </authorList>
    </citation>
    <scope>NUCLEOTIDE SEQUENCE [LARGE SCALE GENOMIC DNA]</scope>
    <source>
        <tissue evidence="6">Leaves</tissue>
    </source>
</reference>
<dbReference type="GO" id="GO:0006355">
    <property type="term" value="P:regulation of DNA-templated transcription"/>
    <property type="evidence" value="ECO:0000318"/>
    <property type="project" value="GO_Central"/>
</dbReference>